<dbReference type="Pfam" id="PF24176">
    <property type="entry name" value="TPR_TTI1_2nd"/>
    <property type="match status" value="1"/>
</dbReference>
<dbReference type="InterPro" id="IPR049362">
    <property type="entry name" value="TTI1_rpt"/>
</dbReference>
<dbReference type="GeneID" id="108560212"/>
<dbReference type="RefSeq" id="XP_017773157.1">
    <property type="nucleotide sequence ID" value="XM_017917668.1"/>
</dbReference>
<feature type="domain" description="TTI1 N-terminal TPR" evidence="1">
    <location>
        <begin position="63"/>
        <end position="326"/>
    </location>
</feature>
<evidence type="ECO:0000259" key="2">
    <source>
        <dbReference type="Pfam" id="PF24181"/>
    </source>
</evidence>
<dbReference type="PANTHER" id="PTHR18460:SF3">
    <property type="entry name" value="TELO2-INTERACTING PROTEIN 1 HOMOLOG"/>
    <property type="match status" value="1"/>
</dbReference>
<dbReference type="Pfam" id="PF24173">
    <property type="entry name" value="TPR_TTI1_N"/>
    <property type="match status" value="1"/>
</dbReference>
<evidence type="ECO:0000313" key="4">
    <source>
        <dbReference type="RefSeq" id="XP_017773157.1"/>
    </source>
</evidence>
<dbReference type="InterPro" id="IPR052587">
    <property type="entry name" value="TELO2-interacting_protein_1"/>
</dbReference>
<evidence type="ECO:0000313" key="3">
    <source>
        <dbReference type="Proteomes" id="UP000695000"/>
    </source>
</evidence>
<dbReference type="Pfam" id="PF24181">
    <property type="entry name" value="TPR_TTI1_C"/>
    <property type="match status" value="1"/>
</dbReference>
<accession>A0ABM1MF07</accession>
<dbReference type="Pfam" id="PF21547">
    <property type="entry name" value="TTI1"/>
    <property type="match status" value="1"/>
</dbReference>
<evidence type="ECO:0000259" key="1">
    <source>
        <dbReference type="Pfam" id="PF24173"/>
    </source>
</evidence>
<dbReference type="Proteomes" id="UP000695000">
    <property type="component" value="Unplaced"/>
</dbReference>
<dbReference type="InterPro" id="IPR057566">
    <property type="entry name" value="TPR_TTI1_N"/>
</dbReference>
<proteinExistence type="predicted"/>
<sequence>MKEEEQNTLLDLYMKLLIYEDENFLDCINNFTKHIGLDCRVKSERMSHIVAGYLNKVDKEQNESKVLLLLKGLNHLLNFVYLEREFAFITNAILVKLIYNPNEKAYKNRSEHLLLSVLDCLIACIHAVHEDDLITVYATGTYKLSPTIHSCIGIVKFDETRCVRKKAIECIMHYSQVYDISKLNNTLRNAVILGFKDMVPGIATGLFITMQDEKCGSDIIVAGLRCWSRVVALMMLNTEKPKDVLEATLSMGKQDEFENISRKREWFSQHDDKLEVIVTKFAKFTSHDVPRVTRELVNFCENLIDSRMIPKTLSRVIQILAVLTEDRYADTSEKAKSILLKAINRITRGDSMEYKIVLDHLQENFYKDISDLPQIFNGLDERRQLSSMCMLVGYLKFFGANETRSVLFSQSNLDCLMKSLLDVAKLEVDGVNLLEEYSLQDLETGVVDSRTPWKVFRFRDKAIEKKLEIVCSLLGQDGIKEMIFYYLVDVYRNDLKNRKEATLIINELLSRKGSENADLVIEMIDIYLEREFWNLSLEGDNLLIIRNNVIQICLQLEGIGKMALAIGEKFQLSLLKILYVVLERAGSGLALLKAAGLSCITNVSVACKYKSITELINKNSDYFSYHVIRKLKRGNRNENVLNVLAVVLTYSTVDVLMSISNIIEGILLDSFQKQTVKVCPFLRVFLVFVKRIRIWFCVEAQPNAIKSRLEKEQEHDHFKVSNVESQSDFSDDIMGKTADELFMEDMKKKQEELDMTMDDQEEEEGYRKKEPPLYVKLTEAILRRCVHYLPTHDATTRLLVLEILTNGVDVLAEWEDELLPIVHQIFDPLLTCFDAIETPLVINLSFQLLLALSRLSKDFIRSRTAKHVLPILGKVLKKQSKESYLKDAGSAYRYTQAFKMQEALLSQLAILINDLDMGETSIELILIGVEPYISKRQPKSLQESAIKFYRTLSVIDENVAATAIAAIEKRYGCSKYGEEFEVNVSSILIK</sequence>
<dbReference type="SUPFAM" id="SSF48371">
    <property type="entry name" value="ARM repeat"/>
    <property type="match status" value="1"/>
</dbReference>
<reference evidence="4" key="1">
    <citation type="submission" date="2025-08" db="UniProtKB">
        <authorList>
            <consortium name="RefSeq"/>
        </authorList>
    </citation>
    <scope>IDENTIFICATION</scope>
    <source>
        <tissue evidence="4">Whole Larva</tissue>
    </source>
</reference>
<gene>
    <name evidence="4" type="primary">LOC108560212</name>
</gene>
<dbReference type="PANTHER" id="PTHR18460">
    <property type="entry name" value="TEL2 INTERACTING PROTEIN 1 TTI1 FAMILY MEMBER"/>
    <property type="match status" value="1"/>
</dbReference>
<organism evidence="3 4">
    <name type="scientific">Nicrophorus vespilloides</name>
    <name type="common">Boreal carrion beetle</name>
    <dbReference type="NCBI Taxonomy" id="110193"/>
    <lineage>
        <taxon>Eukaryota</taxon>
        <taxon>Metazoa</taxon>
        <taxon>Ecdysozoa</taxon>
        <taxon>Arthropoda</taxon>
        <taxon>Hexapoda</taxon>
        <taxon>Insecta</taxon>
        <taxon>Pterygota</taxon>
        <taxon>Neoptera</taxon>
        <taxon>Endopterygota</taxon>
        <taxon>Coleoptera</taxon>
        <taxon>Polyphaga</taxon>
        <taxon>Staphyliniformia</taxon>
        <taxon>Silphidae</taxon>
        <taxon>Nicrophorinae</taxon>
        <taxon>Nicrophorus</taxon>
    </lineage>
</organism>
<name>A0ABM1MF07_NICVS</name>
<feature type="domain" description="TTI1 C-terminal TPR" evidence="2">
    <location>
        <begin position="684"/>
        <end position="958"/>
    </location>
</feature>
<keyword evidence="3" id="KW-1185">Reference proteome</keyword>
<protein>
    <submittedName>
        <fullName evidence="4">TELO2-interacting protein 1 homolog</fullName>
    </submittedName>
</protein>
<dbReference type="InterPro" id="IPR057567">
    <property type="entry name" value="TPR_TTI1_C"/>
</dbReference>
<dbReference type="InterPro" id="IPR016024">
    <property type="entry name" value="ARM-type_fold"/>
</dbReference>